<dbReference type="InterPro" id="IPR045052">
    <property type="entry name" value="Copine"/>
</dbReference>
<dbReference type="Gene3D" id="2.60.40.150">
    <property type="entry name" value="C2 domain"/>
    <property type="match status" value="1"/>
</dbReference>
<feature type="compositionally biased region" description="Low complexity" evidence="3">
    <location>
        <begin position="495"/>
        <end position="507"/>
    </location>
</feature>
<feature type="region of interest" description="Disordered" evidence="3">
    <location>
        <begin position="495"/>
        <end position="519"/>
    </location>
</feature>
<gene>
    <name evidence="5" type="ORF">KIPB_002606</name>
</gene>
<dbReference type="OrthoDB" id="5855668at2759"/>
<evidence type="ECO:0000256" key="3">
    <source>
        <dbReference type="SAM" id="MobiDB-lite"/>
    </source>
</evidence>
<dbReference type="Gene3D" id="3.40.50.410">
    <property type="entry name" value="von Willebrand factor, type A domain"/>
    <property type="match status" value="1"/>
</dbReference>
<dbReference type="InterPro" id="IPR010734">
    <property type="entry name" value="Copine_C"/>
</dbReference>
<protein>
    <recommendedName>
        <fullName evidence="4">C2 domain-containing protein</fullName>
    </recommendedName>
</protein>
<dbReference type="PANTHER" id="PTHR10857">
    <property type="entry name" value="COPINE"/>
    <property type="match status" value="1"/>
</dbReference>
<evidence type="ECO:0000256" key="1">
    <source>
        <dbReference type="ARBA" id="ARBA00009048"/>
    </source>
</evidence>
<dbReference type="AlphaFoldDB" id="A0A9K3CS09"/>
<feature type="domain" description="C2" evidence="4">
    <location>
        <begin position="59"/>
        <end position="189"/>
    </location>
</feature>
<dbReference type="Proteomes" id="UP000265618">
    <property type="component" value="Unassembled WGS sequence"/>
</dbReference>
<dbReference type="SMART" id="SM00239">
    <property type="entry name" value="C2"/>
    <property type="match status" value="1"/>
</dbReference>
<name>A0A9K3CS09_9EUKA</name>
<dbReference type="CDD" id="cd04047">
    <property type="entry name" value="C2B_Copine"/>
    <property type="match status" value="1"/>
</dbReference>
<dbReference type="SMART" id="SM00327">
    <property type="entry name" value="VWA"/>
    <property type="match status" value="1"/>
</dbReference>
<reference evidence="5 6" key="1">
    <citation type="journal article" date="2018" name="PLoS ONE">
        <title>The draft genome of Kipferlia bialata reveals reductive genome evolution in fornicate parasites.</title>
        <authorList>
            <person name="Tanifuji G."/>
            <person name="Takabayashi S."/>
            <person name="Kume K."/>
            <person name="Takagi M."/>
            <person name="Nakayama T."/>
            <person name="Kamikawa R."/>
            <person name="Inagaki Y."/>
            <person name="Hashimoto T."/>
        </authorList>
    </citation>
    <scope>NUCLEOTIDE SEQUENCE [LARGE SCALE GENOMIC DNA]</scope>
    <source>
        <strain evidence="5">NY0173</strain>
    </source>
</reference>
<dbReference type="InterPro" id="IPR037768">
    <property type="entry name" value="C2B_Copine"/>
</dbReference>
<dbReference type="PANTHER" id="PTHR10857:SF106">
    <property type="entry name" value="C2 DOMAIN-CONTAINING PROTEIN"/>
    <property type="match status" value="1"/>
</dbReference>
<keyword evidence="2" id="KW-0677">Repeat</keyword>
<organism evidence="5 6">
    <name type="scientific">Kipferlia bialata</name>
    <dbReference type="NCBI Taxonomy" id="797122"/>
    <lineage>
        <taxon>Eukaryota</taxon>
        <taxon>Metamonada</taxon>
        <taxon>Carpediemonas-like organisms</taxon>
        <taxon>Kipferlia</taxon>
    </lineage>
</organism>
<dbReference type="InterPro" id="IPR035892">
    <property type="entry name" value="C2_domain_sf"/>
</dbReference>
<proteinExistence type="inferred from homology"/>
<dbReference type="SUPFAM" id="SSF53300">
    <property type="entry name" value="vWA-like"/>
    <property type="match status" value="1"/>
</dbReference>
<dbReference type="PROSITE" id="PS50004">
    <property type="entry name" value="C2"/>
    <property type="match status" value="1"/>
</dbReference>
<evidence type="ECO:0000313" key="5">
    <source>
        <dbReference type="EMBL" id="GIQ81621.1"/>
    </source>
</evidence>
<keyword evidence="6" id="KW-1185">Reference proteome</keyword>
<dbReference type="GO" id="GO:0005886">
    <property type="term" value="C:plasma membrane"/>
    <property type="evidence" value="ECO:0007669"/>
    <property type="project" value="TreeGrafter"/>
</dbReference>
<comment type="similarity">
    <text evidence="1">Belongs to the copine family.</text>
</comment>
<dbReference type="InterPro" id="IPR000008">
    <property type="entry name" value="C2_dom"/>
</dbReference>
<accession>A0A9K3CS09</accession>
<dbReference type="Pfam" id="PF00168">
    <property type="entry name" value="C2"/>
    <property type="match status" value="2"/>
</dbReference>
<dbReference type="Pfam" id="PF07002">
    <property type="entry name" value="Copine"/>
    <property type="match status" value="1"/>
</dbReference>
<evidence type="ECO:0000313" key="6">
    <source>
        <dbReference type="Proteomes" id="UP000265618"/>
    </source>
</evidence>
<dbReference type="EMBL" id="BDIP01000444">
    <property type="protein sequence ID" value="GIQ81621.1"/>
    <property type="molecule type" value="Genomic_DNA"/>
</dbReference>
<evidence type="ECO:0000259" key="4">
    <source>
        <dbReference type="PROSITE" id="PS50004"/>
    </source>
</evidence>
<dbReference type="GO" id="GO:0005544">
    <property type="term" value="F:calcium-dependent phospholipid binding"/>
    <property type="evidence" value="ECO:0007669"/>
    <property type="project" value="InterPro"/>
</dbReference>
<dbReference type="InterPro" id="IPR002035">
    <property type="entry name" value="VWF_A"/>
</dbReference>
<comment type="caution">
    <text evidence="5">The sequence shown here is derived from an EMBL/GenBank/DDBJ whole genome shotgun (WGS) entry which is preliminary data.</text>
</comment>
<sequence>MIPYVFEVSQHITVKVYDSDGSSRDLSKHDFVGSYSFCMADLLTAMCQTLEAPLYNRDRQGKQCGSVRVVGEERVGDSRALVMSLSAQGLPKMDTFGRCDGYLQFYRIREGNADPVLVAKTEVIKSNYNPSWNTLQVSLGDLVNGDRDRPFIIKCYDYDMVGEHDLVGSITCTLNELAHAATPETGLMLVNDENRAKRLKKGKAYKGEGKIYMREGMQEITVPSMPAYLGAGLEISLSVAIDFTGSNGHPSSAGSLHYRTQTAPSRYEKAIHAVGSVLLPYDSDQIVRASVFGAGVPGQGTQHALDIANGDGVNLAEGPGLMPVLQAYVNALQQFNLSGPTLFAPILKSVNDAAQQQQIEAGGPYHVLLLLTDGVICDRQQTIDEIVRASSLPVSVVIVGIGNADFSEMDELDADTQPLISSKGVRTERDAVQFVPFTQFENNPNMLAQETLKEMPAQIVQFLTSRGISPDVMRNYHAQRQYAQQQVQQGGVYQQAQAQGGYPGDAPAPAPLNDGVYHQ</sequence>
<evidence type="ECO:0000256" key="2">
    <source>
        <dbReference type="ARBA" id="ARBA00022737"/>
    </source>
</evidence>
<dbReference type="InterPro" id="IPR036465">
    <property type="entry name" value="vWFA_dom_sf"/>
</dbReference>
<dbReference type="GO" id="GO:0071277">
    <property type="term" value="P:cellular response to calcium ion"/>
    <property type="evidence" value="ECO:0007669"/>
    <property type="project" value="TreeGrafter"/>
</dbReference>
<dbReference type="SUPFAM" id="SSF49562">
    <property type="entry name" value="C2 domain (Calcium/lipid-binding domain, CaLB)"/>
    <property type="match status" value="2"/>
</dbReference>